<protein>
    <recommendedName>
        <fullName evidence="1">MOSC domain-containing protein</fullName>
    </recommendedName>
</protein>
<dbReference type="PROSITE" id="PS51340">
    <property type="entry name" value="MOSC"/>
    <property type="match status" value="1"/>
</dbReference>
<evidence type="ECO:0000313" key="2">
    <source>
        <dbReference type="EMBL" id="KPL72380.1"/>
    </source>
</evidence>
<dbReference type="InterPro" id="IPR011037">
    <property type="entry name" value="Pyrv_Knase-like_insert_dom_sf"/>
</dbReference>
<evidence type="ECO:0000259" key="1">
    <source>
        <dbReference type="PROSITE" id="PS51340"/>
    </source>
</evidence>
<dbReference type="InterPro" id="IPR052716">
    <property type="entry name" value="MOSC_domain"/>
</dbReference>
<dbReference type="GO" id="GO:0030151">
    <property type="term" value="F:molybdenum ion binding"/>
    <property type="evidence" value="ECO:0007669"/>
    <property type="project" value="InterPro"/>
</dbReference>
<dbReference type="Pfam" id="PF03473">
    <property type="entry name" value="MOSC"/>
    <property type="match status" value="1"/>
</dbReference>
<name>A0A0P6WTB0_9CHLR</name>
<dbReference type="EMBL" id="LGCK01000008">
    <property type="protein sequence ID" value="KPL72380.1"/>
    <property type="molecule type" value="Genomic_DNA"/>
</dbReference>
<dbReference type="GO" id="GO:0030170">
    <property type="term" value="F:pyridoxal phosphate binding"/>
    <property type="evidence" value="ECO:0007669"/>
    <property type="project" value="InterPro"/>
</dbReference>
<dbReference type="Gene3D" id="2.40.33.20">
    <property type="entry name" value="PK beta-barrel domain-like"/>
    <property type="match status" value="1"/>
</dbReference>
<sequence length="184" mass="20237">MDEEIVGKVLTVLVAKDPNSMKSTPIETVEVTFEGFQGDKHSGWTKPSDGRTNFYARGTTIRNNRQISLISKEETDLIASTLGIDQILPEWMGANLLISDIPEFSSLEPNSRLFFSSGVVLLITAENHPCMTLSKEIASNFPDRPELVGKIVAASKNLRGLVAVVELPGYIKKGDDVRVMHAHK</sequence>
<evidence type="ECO:0000313" key="3">
    <source>
        <dbReference type="Proteomes" id="UP000050430"/>
    </source>
</evidence>
<dbReference type="InterPro" id="IPR005302">
    <property type="entry name" value="MoCF_Sase_C"/>
</dbReference>
<gene>
    <name evidence="2" type="ORF">ADM99_08095</name>
</gene>
<dbReference type="AlphaFoldDB" id="A0A0P6WTB0"/>
<dbReference type="GO" id="GO:0003824">
    <property type="term" value="F:catalytic activity"/>
    <property type="evidence" value="ECO:0007669"/>
    <property type="project" value="InterPro"/>
</dbReference>
<dbReference type="OrthoDB" id="9808413at2"/>
<dbReference type="STRING" id="229920.ADM99_08095"/>
<dbReference type="PANTHER" id="PTHR36930:SF1">
    <property type="entry name" value="MOSC DOMAIN-CONTAINING PROTEIN"/>
    <property type="match status" value="1"/>
</dbReference>
<organism evidence="2 3">
    <name type="scientific">Leptolinea tardivitalis</name>
    <dbReference type="NCBI Taxonomy" id="229920"/>
    <lineage>
        <taxon>Bacteria</taxon>
        <taxon>Bacillati</taxon>
        <taxon>Chloroflexota</taxon>
        <taxon>Anaerolineae</taxon>
        <taxon>Anaerolineales</taxon>
        <taxon>Anaerolineaceae</taxon>
        <taxon>Leptolinea</taxon>
    </lineage>
</organism>
<dbReference type="RefSeq" id="WP_062423110.1">
    <property type="nucleotide sequence ID" value="NZ_BBYA01000012.1"/>
</dbReference>
<comment type="caution">
    <text evidence="2">The sequence shown here is derived from an EMBL/GenBank/DDBJ whole genome shotgun (WGS) entry which is preliminary data.</text>
</comment>
<keyword evidence="3" id="KW-1185">Reference proteome</keyword>
<dbReference type="PANTHER" id="PTHR36930">
    <property type="entry name" value="METAL-SULFUR CLUSTER BIOSYNTHESIS PROTEINS YUAD-RELATED"/>
    <property type="match status" value="1"/>
</dbReference>
<feature type="domain" description="MOSC" evidence="1">
    <location>
        <begin position="23"/>
        <end position="180"/>
    </location>
</feature>
<reference evidence="2 3" key="1">
    <citation type="submission" date="2015-07" db="EMBL/GenBank/DDBJ databases">
        <title>Genome sequence of Leptolinea tardivitalis DSM 16556.</title>
        <authorList>
            <person name="Hemp J."/>
            <person name="Ward L.M."/>
            <person name="Pace L.A."/>
            <person name="Fischer W.W."/>
        </authorList>
    </citation>
    <scope>NUCLEOTIDE SEQUENCE [LARGE SCALE GENOMIC DNA]</scope>
    <source>
        <strain evidence="2 3">YMTK-2</strain>
    </source>
</reference>
<accession>A0A0P6WTB0</accession>
<dbReference type="Proteomes" id="UP000050430">
    <property type="component" value="Unassembled WGS sequence"/>
</dbReference>
<proteinExistence type="predicted"/>
<dbReference type="SUPFAM" id="SSF50800">
    <property type="entry name" value="PK beta-barrel domain-like"/>
    <property type="match status" value="1"/>
</dbReference>